<evidence type="ECO:0000313" key="2">
    <source>
        <dbReference type="EMBL" id="QEC55940.1"/>
    </source>
</evidence>
<protein>
    <submittedName>
        <fullName evidence="2">Uncharacterized protein</fullName>
    </submittedName>
</protein>
<keyword evidence="3" id="KW-1185">Reference proteome</keyword>
<keyword evidence="1" id="KW-0732">Signal</keyword>
<accession>A0A5B8UIK7</accession>
<dbReference type="KEGG" id="fgg:FSB75_08535"/>
<gene>
    <name evidence="2" type="ORF">FSB75_08535</name>
</gene>
<dbReference type="AlphaFoldDB" id="A0A5B8UIK7"/>
<sequence>MRKQKLVAFLVLFYPFLYASAQENLVLNGDFEDPFNQDSAYKGRYFHWSFLEDYAEQAQWAHIYRDSSDIFENTKVLGKGEVVPFSGMSFAGLGVFDPEFEFRDYLVGTLKTPLIAGTRYKISFAIKPAYCNGFLINSFGSALINSSALPSLVKRRYTVLKEITPNLQFSLTTQSVDRWLLLEGSFTAKGGEDKIILGCYSQDKEVKATRLKHSKNCSDADQTICRSGYYLLDNIKLTASW</sequence>
<reference evidence="2 3" key="1">
    <citation type="journal article" date="2015" name="Int. J. Syst. Evol. Microbiol.">
        <title>Flavisolibacter ginsenosidimutans sp. nov., with ginsenoside-converting activity isolated from soil used for cultivating ginseng.</title>
        <authorList>
            <person name="Zhao Y."/>
            <person name="Liu Q."/>
            <person name="Kang M.S."/>
            <person name="Jin F."/>
            <person name="Yu H."/>
            <person name="Im W.T."/>
        </authorList>
    </citation>
    <scope>NUCLEOTIDE SEQUENCE [LARGE SCALE GENOMIC DNA]</scope>
    <source>
        <strain evidence="2 3">Gsoil 636</strain>
    </source>
</reference>
<proteinExistence type="predicted"/>
<dbReference type="RefSeq" id="WP_146785622.1">
    <property type="nucleotide sequence ID" value="NZ_BAABIO010000001.1"/>
</dbReference>
<feature type="signal peptide" evidence="1">
    <location>
        <begin position="1"/>
        <end position="21"/>
    </location>
</feature>
<feature type="chain" id="PRO_5022743229" evidence="1">
    <location>
        <begin position="22"/>
        <end position="241"/>
    </location>
</feature>
<dbReference type="EMBL" id="CP042433">
    <property type="protein sequence ID" value="QEC55940.1"/>
    <property type="molecule type" value="Genomic_DNA"/>
</dbReference>
<organism evidence="2 3">
    <name type="scientific">Flavisolibacter ginsenosidimutans</name>
    <dbReference type="NCBI Taxonomy" id="661481"/>
    <lineage>
        <taxon>Bacteria</taxon>
        <taxon>Pseudomonadati</taxon>
        <taxon>Bacteroidota</taxon>
        <taxon>Chitinophagia</taxon>
        <taxon>Chitinophagales</taxon>
        <taxon>Chitinophagaceae</taxon>
        <taxon>Flavisolibacter</taxon>
    </lineage>
</organism>
<dbReference type="OrthoDB" id="9782229at2"/>
<dbReference type="Proteomes" id="UP000321204">
    <property type="component" value="Chromosome"/>
</dbReference>
<name>A0A5B8UIK7_9BACT</name>
<evidence type="ECO:0000313" key="3">
    <source>
        <dbReference type="Proteomes" id="UP000321204"/>
    </source>
</evidence>
<evidence type="ECO:0000256" key="1">
    <source>
        <dbReference type="SAM" id="SignalP"/>
    </source>
</evidence>